<dbReference type="Pfam" id="PF00561">
    <property type="entry name" value="Abhydrolase_1"/>
    <property type="match status" value="1"/>
</dbReference>
<keyword evidence="5" id="KW-1185">Reference proteome</keyword>
<dbReference type="InterPro" id="IPR029058">
    <property type="entry name" value="AB_hydrolase_fold"/>
</dbReference>
<evidence type="ECO:0000256" key="1">
    <source>
        <dbReference type="ARBA" id="ARBA00010088"/>
    </source>
</evidence>
<evidence type="ECO:0000313" key="5">
    <source>
        <dbReference type="Proteomes" id="UP000050509"/>
    </source>
</evidence>
<comment type="similarity">
    <text evidence="1">Belongs to the peptidase S33 family.</text>
</comment>
<dbReference type="InterPro" id="IPR002410">
    <property type="entry name" value="Peptidase_S33"/>
</dbReference>
<dbReference type="EMBL" id="LJCR01001191">
    <property type="protein sequence ID" value="KPV50836.1"/>
    <property type="molecule type" value="Genomic_DNA"/>
</dbReference>
<dbReference type="PANTHER" id="PTHR43798">
    <property type="entry name" value="MONOACYLGLYCEROL LIPASE"/>
    <property type="match status" value="1"/>
</dbReference>
<dbReference type="GO" id="GO:0004177">
    <property type="term" value="F:aminopeptidase activity"/>
    <property type="evidence" value="ECO:0007669"/>
    <property type="project" value="UniProtKB-EC"/>
</dbReference>
<dbReference type="Proteomes" id="UP000050509">
    <property type="component" value="Unassembled WGS sequence"/>
</dbReference>
<dbReference type="PATRIC" id="fig|186479.3.peg.834"/>
<comment type="caution">
    <text evidence="4">The sequence shown here is derived from an EMBL/GenBank/DDBJ whole genome shotgun (WGS) entry which is preliminary data.</text>
</comment>
<evidence type="ECO:0000259" key="3">
    <source>
        <dbReference type="Pfam" id="PF00561"/>
    </source>
</evidence>
<evidence type="ECO:0000256" key="2">
    <source>
        <dbReference type="ARBA" id="ARBA00022801"/>
    </source>
</evidence>
<evidence type="ECO:0000313" key="4">
    <source>
        <dbReference type="EMBL" id="KPV50836.1"/>
    </source>
</evidence>
<protein>
    <recommendedName>
        <fullName evidence="3">AB hydrolase-1 domain-containing protein</fullName>
    </recommendedName>
</protein>
<reference evidence="4 5" key="1">
    <citation type="submission" date="2015-09" db="EMBL/GenBank/DDBJ databases">
        <title>Draft genome sequence of Kouleothrix aurantiaca JCM 19913.</title>
        <authorList>
            <person name="Hemp J."/>
        </authorList>
    </citation>
    <scope>NUCLEOTIDE SEQUENCE [LARGE SCALE GENOMIC DNA]</scope>
    <source>
        <strain evidence="4 5">COM-B</strain>
    </source>
</reference>
<dbReference type="GO" id="GO:0006508">
    <property type="term" value="P:proteolysis"/>
    <property type="evidence" value="ECO:0007669"/>
    <property type="project" value="InterPro"/>
</dbReference>
<sequence>MDATHEQQGGRLVAIGDTQLYVVERGQGYPLLVLHGGPGLDHRMFGDYLDPLADRFRLFFVDQRSQGRSARAPEETWTLRRMAQDVGELADVLGLARYAVLGHSYGAFVALQHAADFPGQAAQTIVSSGLPSARFLAEVEANLAAFEPIELREQVASSWAREQSARTQDDMASIMHDQFPYQFADPRDPRIAEFESRSAGAVYSPDVLRYLSSQEYGGIELEDRLGAITQPLLVLAGRHDRTCSVAGAEAIAQGAPRAELVVFEHSGHMTYVEENERYLAVVRDFLLRHGA</sequence>
<dbReference type="PANTHER" id="PTHR43798:SF31">
    <property type="entry name" value="AB HYDROLASE SUPERFAMILY PROTEIN YCLE"/>
    <property type="match status" value="1"/>
</dbReference>
<dbReference type="PRINTS" id="PR00793">
    <property type="entry name" value="PROAMNOPTASE"/>
</dbReference>
<dbReference type="SUPFAM" id="SSF53474">
    <property type="entry name" value="alpha/beta-Hydrolases"/>
    <property type="match status" value="1"/>
</dbReference>
<dbReference type="InterPro" id="IPR050266">
    <property type="entry name" value="AB_hydrolase_sf"/>
</dbReference>
<dbReference type="InterPro" id="IPR000073">
    <property type="entry name" value="AB_hydrolase_1"/>
</dbReference>
<dbReference type="AlphaFoldDB" id="A0A0P9DLH6"/>
<name>A0A0P9DLH6_9CHLR</name>
<gene>
    <name evidence="4" type="ORF">SE17_24615</name>
</gene>
<feature type="domain" description="AB hydrolase-1" evidence="3">
    <location>
        <begin position="29"/>
        <end position="274"/>
    </location>
</feature>
<accession>A0A0P9DLH6</accession>
<dbReference type="Gene3D" id="3.40.50.1820">
    <property type="entry name" value="alpha/beta hydrolase"/>
    <property type="match status" value="1"/>
</dbReference>
<proteinExistence type="inferred from homology"/>
<keyword evidence="2" id="KW-0378">Hydrolase</keyword>
<organism evidence="4 5">
    <name type="scientific">Kouleothrix aurantiaca</name>
    <dbReference type="NCBI Taxonomy" id="186479"/>
    <lineage>
        <taxon>Bacteria</taxon>
        <taxon>Bacillati</taxon>
        <taxon>Chloroflexota</taxon>
        <taxon>Chloroflexia</taxon>
        <taxon>Chloroflexales</taxon>
        <taxon>Roseiflexineae</taxon>
        <taxon>Roseiflexaceae</taxon>
        <taxon>Kouleothrix</taxon>
    </lineage>
</organism>
<dbReference type="GO" id="GO:0016020">
    <property type="term" value="C:membrane"/>
    <property type="evidence" value="ECO:0007669"/>
    <property type="project" value="TreeGrafter"/>
</dbReference>